<evidence type="ECO:0000256" key="4">
    <source>
        <dbReference type="ARBA" id="ARBA00022679"/>
    </source>
</evidence>
<evidence type="ECO:0000313" key="13">
    <source>
        <dbReference type="EMBL" id="MDE46104.1"/>
    </source>
</evidence>
<protein>
    <recommendedName>
        <fullName evidence="2">cyclin-dependent kinase</fullName>
        <ecNumber evidence="2">2.7.11.22</ecNumber>
    </recommendedName>
</protein>
<dbReference type="GO" id="GO:0005737">
    <property type="term" value="C:cytoplasm"/>
    <property type="evidence" value="ECO:0007669"/>
    <property type="project" value="TreeGrafter"/>
</dbReference>
<comment type="similarity">
    <text evidence="1">Belongs to the protein kinase superfamily. CMGC Ser/Thr protein kinase family. CDC2/CDKX subfamily.</text>
</comment>
<dbReference type="InterPro" id="IPR011009">
    <property type="entry name" value="Kinase-like_dom_sf"/>
</dbReference>
<feature type="domain" description="Protein kinase" evidence="12">
    <location>
        <begin position="23"/>
        <end position="308"/>
    </location>
</feature>
<keyword evidence="5 10" id="KW-0547">Nucleotide-binding</keyword>
<evidence type="ECO:0000259" key="12">
    <source>
        <dbReference type="PROSITE" id="PS50011"/>
    </source>
</evidence>
<evidence type="ECO:0000256" key="7">
    <source>
        <dbReference type="ARBA" id="ARBA00022840"/>
    </source>
</evidence>
<dbReference type="FunFam" id="3.30.200.20:FF:000375">
    <property type="entry name" value="Cell division related protein kinase 2"/>
    <property type="match status" value="1"/>
</dbReference>
<dbReference type="SUPFAM" id="SSF56112">
    <property type="entry name" value="Protein kinase-like (PK-like)"/>
    <property type="match status" value="1"/>
</dbReference>
<comment type="catalytic activity">
    <reaction evidence="9">
        <text>L-seryl-[protein] + ATP = O-phospho-L-seryl-[protein] + ADP + H(+)</text>
        <dbReference type="Rhea" id="RHEA:17989"/>
        <dbReference type="Rhea" id="RHEA-COMP:9863"/>
        <dbReference type="Rhea" id="RHEA-COMP:11604"/>
        <dbReference type="ChEBI" id="CHEBI:15378"/>
        <dbReference type="ChEBI" id="CHEBI:29999"/>
        <dbReference type="ChEBI" id="CHEBI:30616"/>
        <dbReference type="ChEBI" id="CHEBI:83421"/>
        <dbReference type="ChEBI" id="CHEBI:456216"/>
        <dbReference type="EC" id="2.7.11.22"/>
    </reaction>
</comment>
<dbReference type="EMBL" id="GGYP01001333">
    <property type="protein sequence ID" value="MDE46104.1"/>
    <property type="molecule type" value="Transcribed_RNA"/>
</dbReference>
<evidence type="ECO:0000256" key="2">
    <source>
        <dbReference type="ARBA" id="ARBA00012425"/>
    </source>
</evidence>
<gene>
    <name evidence="13" type="primary">cdk2</name>
    <name evidence="13" type="ORF">g.19771</name>
</gene>
<dbReference type="CDD" id="cd07829">
    <property type="entry name" value="STKc_CDK_like"/>
    <property type="match status" value="1"/>
</dbReference>
<dbReference type="GO" id="GO:0000082">
    <property type="term" value="P:G1/S transition of mitotic cell cycle"/>
    <property type="evidence" value="ECO:0007669"/>
    <property type="project" value="TreeGrafter"/>
</dbReference>
<reference evidence="13" key="1">
    <citation type="submission" date="2018-10" db="EMBL/GenBank/DDBJ databases">
        <title>Transcriptome assembly of Aceria tosichella (Wheat curl mite) Type 2.</title>
        <authorList>
            <person name="Scully E.D."/>
            <person name="Geib S.M."/>
            <person name="Palmer N.A."/>
            <person name="Gupta A.K."/>
            <person name="Sarath G."/>
            <person name="Tatineni S."/>
        </authorList>
    </citation>
    <scope>NUCLEOTIDE SEQUENCE</scope>
    <source>
        <strain evidence="13">LincolnNE</strain>
    </source>
</reference>
<keyword evidence="4" id="KW-0808">Transferase</keyword>
<evidence type="ECO:0000256" key="3">
    <source>
        <dbReference type="ARBA" id="ARBA00022527"/>
    </source>
</evidence>
<dbReference type="InterPro" id="IPR000719">
    <property type="entry name" value="Prot_kinase_dom"/>
</dbReference>
<dbReference type="SMART" id="SM00220">
    <property type="entry name" value="S_TKc"/>
    <property type="match status" value="1"/>
</dbReference>
<accession>A0A6G1S6H1</accession>
<evidence type="ECO:0000256" key="9">
    <source>
        <dbReference type="ARBA" id="ARBA00048367"/>
    </source>
</evidence>
<dbReference type="PANTHER" id="PTHR24056:SF254">
    <property type="entry name" value="CYCLIN-DEPENDENT KINASE 2"/>
    <property type="match status" value="1"/>
</dbReference>
<dbReference type="Gene3D" id="3.30.200.20">
    <property type="entry name" value="Phosphorylase Kinase, domain 1"/>
    <property type="match status" value="1"/>
</dbReference>
<dbReference type="GO" id="GO:0010468">
    <property type="term" value="P:regulation of gene expression"/>
    <property type="evidence" value="ECO:0007669"/>
    <property type="project" value="TreeGrafter"/>
</dbReference>
<keyword evidence="7 10" id="KW-0067">ATP-binding</keyword>
<dbReference type="PANTHER" id="PTHR24056">
    <property type="entry name" value="CELL DIVISION PROTEIN KINASE"/>
    <property type="match status" value="1"/>
</dbReference>
<evidence type="ECO:0000256" key="11">
    <source>
        <dbReference type="RuleBase" id="RU000304"/>
    </source>
</evidence>
<dbReference type="GO" id="GO:0005634">
    <property type="term" value="C:nucleus"/>
    <property type="evidence" value="ECO:0007669"/>
    <property type="project" value="TreeGrafter"/>
</dbReference>
<keyword evidence="3 11" id="KW-0723">Serine/threonine-protein kinase</keyword>
<dbReference type="InterPro" id="IPR017441">
    <property type="entry name" value="Protein_kinase_ATP_BS"/>
</dbReference>
<dbReference type="PROSITE" id="PS00108">
    <property type="entry name" value="PROTEIN_KINASE_ST"/>
    <property type="match status" value="1"/>
</dbReference>
<dbReference type="PROSITE" id="PS50011">
    <property type="entry name" value="PROTEIN_KINASE_DOM"/>
    <property type="match status" value="1"/>
</dbReference>
<dbReference type="GO" id="GO:0005524">
    <property type="term" value="F:ATP binding"/>
    <property type="evidence" value="ECO:0007669"/>
    <property type="project" value="UniProtKB-UniRule"/>
</dbReference>
<organism evidence="13">
    <name type="scientific">Aceria tosichella</name>
    <name type="common">wheat curl mite</name>
    <dbReference type="NCBI Taxonomy" id="561515"/>
    <lineage>
        <taxon>Eukaryota</taxon>
        <taxon>Metazoa</taxon>
        <taxon>Ecdysozoa</taxon>
        <taxon>Arthropoda</taxon>
        <taxon>Chelicerata</taxon>
        <taxon>Arachnida</taxon>
        <taxon>Acari</taxon>
        <taxon>Acariformes</taxon>
        <taxon>Trombidiformes</taxon>
        <taxon>Prostigmata</taxon>
        <taxon>Eupodina</taxon>
        <taxon>Eriophyoidea</taxon>
        <taxon>Eriophyidae</taxon>
        <taxon>Eriophyinae</taxon>
        <taxon>Aceriini</taxon>
        <taxon>Aceria</taxon>
    </lineage>
</organism>
<dbReference type="GO" id="GO:0004693">
    <property type="term" value="F:cyclin-dependent protein serine/threonine kinase activity"/>
    <property type="evidence" value="ECO:0007669"/>
    <property type="project" value="UniProtKB-EC"/>
</dbReference>
<dbReference type="GO" id="GO:0000307">
    <property type="term" value="C:cyclin-dependent protein kinase holoenzyme complex"/>
    <property type="evidence" value="ECO:0007669"/>
    <property type="project" value="TreeGrafter"/>
</dbReference>
<sequence length="323" mass="37023">MVVETREHRDTTTMLIGPITNKFSKLEKIGSGTYGVVYRARDRRTQSLVALKKIKVSKNCEDSDEDGVPSSSLREIGLLKDLNHPNVLRLLDIEICESSLYLVFEHLDLDLKKLLDQYKSGLPCSLVKSYMWQLLQGLAYCHARRVLHRDLKLQNLLVDRMGNIKLADFGLARSIGLPIRTYTHEVVTLWYRSPELLLKTTHYGPSVDLWSLGCIFAEMKTNRTLFPGDSEIDQLYRIFRTLGTPDETTWPDFPNMPEYRQFAKFRSRGVENYIGNHDTLAVDLLGKFLAYDPVTRISAKQALTHEYFNDVADVRPTSVAIFC</sequence>
<dbReference type="GO" id="GO:0030332">
    <property type="term" value="F:cyclin binding"/>
    <property type="evidence" value="ECO:0007669"/>
    <property type="project" value="TreeGrafter"/>
</dbReference>
<evidence type="ECO:0000256" key="10">
    <source>
        <dbReference type="PROSITE-ProRule" id="PRU10141"/>
    </source>
</evidence>
<proteinExistence type="inferred from homology"/>
<evidence type="ECO:0000256" key="6">
    <source>
        <dbReference type="ARBA" id="ARBA00022777"/>
    </source>
</evidence>
<dbReference type="EC" id="2.7.11.22" evidence="2"/>
<dbReference type="InterPro" id="IPR050108">
    <property type="entry name" value="CDK"/>
</dbReference>
<dbReference type="InterPro" id="IPR008271">
    <property type="entry name" value="Ser/Thr_kinase_AS"/>
</dbReference>
<evidence type="ECO:0000256" key="5">
    <source>
        <dbReference type="ARBA" id="ARBA00022741"/>
    </source>
</evidence>
<evidence type="ECO:0000256" key="1">
    <source>
        <dbReference type="ARBA" id="ARBA00006485"/>
    </source>
</evidence>
<dbReference type="GO" id="GO:0010389">
    <property type="term" value="P:regulation of G2/M transition of mitotic cell cycle"/>
    <property type="evidence" value="ECO:0007669"/>
    <property type="project" value="TreeGrafter"/>
</dbReference>
<evidence type="ECO:0000256" key="8">
    <source>
        <dbReference type="ARBA" id="ARBA00047811"/>
    </source>
</evidence>
<dbReference type="FunFam" id="1.10.510.10:FF:000611">
    <property type="entry name" value="CMGC family protein kinase"/>
    <property type="match status" value="1"/>
</dbReference>
<keyword evidence="6 13" id="KW-0418">Kinase</keyword>
<dbReference type="Gene3D" id="1.10.510.10">
    <property type="entry name" value="Transferase(Phosphotransferase) domain 1"/>
    <property type="match status" value="1"/>
</dbReference>
<feature type="binding site" evidence="10">
    <location>
        <position position="52"/>
    </location>
    <ligand>
        <name>ATP</name>
        <dbReference type="ChEBI" id="CHEBI:30616"/>
    </ligand>
</feature>
<name>A0A6G1S6H1_9ACAR</name>
<dbReference type="PROSITE" id="PS00107">
    <property type="entry name" value="PROTEIN_KINASE_ATP"/>
    <property type="match status" value="1"/>
</dbReference>
<dbReference type="GO" id="GO:0007165">
    <property type="term" value="P:signal transduction"/>
    <property type="evidence" value="ECO:0007669"/>
    <property type="project" value="TreeGrafter"/>
</dbReference>
<dbReference type="Pfam" id="PF00069">
    <property type="entry name" value="Pkinase"/>
    <property type="match status" value="1"/>
</dbReference>
<comment type="catalytic activity">
    <reaction evidence="8">
        <text>L-threonyl-[protein] + ATP = O-phospho-L-threonyl-[protein] + ADP + H(+)</text>
        <dbReference type="Rhea" id="RHEA:46608"/>
        <dbReference type="Rhea" id="RHEA-COMP:11060"/>
        <dbReference type="Rhea" id="RHEA-COMP:11605"/>
        <dbReference type="ChEBI" id="CHEBI:15378"/>
        <dbReference type="ChEBI" id="CHEBI:30013"/>
        <dbReference type="ChEBI" id="CHEBI:30616"/>
        <dbReference type="ChEBI" id="CHEBI:61977"/>
        <dbReference type="ChEBI" id="CHEBI:456216"/>
        <dbReference type="EC" id="2.7.11.22"/>
    </reaction>
</comment>
<dbReference type="AlphaFoldDB" id="A0A6G1S6H1"/>